<protein>
    <submittedName>
        <fullName evidence="2">Sulfatase-like hydrolase/transferase</fullName>
    </submittedName>
</protein>
<dbReference type="Gene3D" id="3.40.720.10">
    <property type="entry name" value="Alkaline Phosphatase, subunit A"/>
    <property type="match status" value="1"/>
</dbReference>
<dbReference type="InterPro" id="IPR002591">
    <property type="entry name" value="Phosphodiest/P_Trfase"/>
</dbReference>
<keyword evidence="2" id="KW-0378">Hydrolase</keyword>
<evidence type="ECO:0000256" key="1">
    <source>
        <dbReference type="SAM" id="SignalP"/>
    </source>
</evidence>
<organism evidence="2 3">
    <name type="scientific">Myroides pelagicus</name>
    <dbReference type="NCBI Taxonomy" id="270914"/>
    <lineage>
        <taxon>Bacteria</taxon>
        <taxon>Pseudomonadati</taxon>
        <taxon>Bacteroidota</taxon>
        <taxon>Flavobacteriia</taxon>
        <taxon>Flavobacteriales</taxon>
        <taxon>Flavobacteriaceae</taxon>
        <taxon>Myroides</taxon>
    </lineage>
</organism>
<feature type="chain" id="PRO_5029521332" evidence="1">
    <location>
        <begin position="21"/>
        <end position="439"/>
    </location>
</feature>
<keyword evidence="1" id="KW-0732">Signal</keyword>
<dbReference type="OrthoDB" id="9779418at2"/>
<evidence type="ECO:0000313" key="3">
    <source>
        <dbReference type="Proteomes" id="UP000488936"/>
    </source>
</evidence>
<dbReference type="Pfam" id="PF01663">
    <property type="entry name" value="Phosphodiest"/>
    <property type="match status" value="1"/>
</dbReference>
<keyword evidence="2" id="KW-0808">Transferase</keyword>
<gene>
    <name evidence="2" type="ORF">GJV77_10950</name>
</gene>
<sequence length="439" mass="48593">MKRIIYFITTICLSVASATAQQIEHVVLVSIDGFRPEFYKDNTMPTPNIQWLAEQGVNAKGVKTIFPSVTYPSHTTLITGTLPYQHKVYYNTTIGEDGNPGQWIYDSKSVKAPTLWQAAKQQGLTTAAVSWPISLHNDFIDYNIPEIWNFKQPMDRLSATLKYAHPQGLFEEILTKAIGEVDQDKYNLSSLAMDQNLGRAAVFILEEYKPNLLTVHLPNTDGAQHAVGREGIEVKRAIAGADFVIGSIIDALKRSEIYEQSLIVITGDHGFVNTSMSISPNVWLEDAGLAEQAYFFSTGGSAFLELKDKADKHTVRKVKQMLLDLPMRYQDMFELIEEDQLRARGSKQGVSLAISARAGYSFSNKKEGEILSATKGGKHGHYPNNPEIFTGFIAFSPVMKQSKQLEIIHLEDIAPSIAKVLKLALPQADGTSVLGGVIK</sequence>
<accession>A0A7K1GPT6</accession>
<dbReference type="CDD" id="cd16018">
    <property type="entry name" value="Enpp"/>
    <property type="match status" value="1"/>
</dbReference>
<dbReference type="Proteomes" id="UP000488936">
    <property type="component" value="Unassembled WGS sequence"/>
</dbReference>
<keyword evidence="3" id="KW-1185">Reference proteome</keyword>
<dbReference type="PANTHER" id="PTHR10151:SF120">
    <property type="entry name" value="BIS(5'-ADENOSYL)-TRIPHOSPHATASE"/>
    <property type="match status" value="1"/>
</dbReference>
<dbReference type="InterPro" id="IPR017850">
    <property type="entry name" value="Alkaline_phosphatase_core_sf"/>
</dbReference>
<dbReference type="EMBL" id="WMJY01000025">
    <property type="protein sequence ID" value="MTH30413.1"/>
    <property type="molecule type" value="Genomic_DNA"/>
</dbReference>
<dbReference type="GO" id="GO:0016740">
    <property type="term" value="F:transferase activity"/>
    <property type="evidence" value="ECO:0007669"/>
    <property type="project" value="UniProtKB-KW"/>
</dbReference>
<dbReference type="AlphaFoldDB" id="A0A7K1GPT6"/>
<proteinExistence type="predicted"/>
<dbReference type="GO" id="GO:0016787">
    <property type="term" value="F:hydrolase activity"/>
    <property type="evidence" value="ECO:0007669"/>
    <property type="project" value="UniProtKB-KW"/>
</dbReference>
<evidence type="ECO:0000313" key="2">
    <source>
        <dbReference type="EMBL" id="MTH30413.1"/>
    </source>
</evidence>
<feature type="signal peptide" evidence="1">
    <location>
        <begin position="1"/>
        <end position="20"/>
    </location>
</feature>
<name>A0A7K1GPT6_9FLAO</name>
<dbReference type="SUPFAM" id="SSF53649">
    <property type="entry name" value="Alkaline phosphatase-like"/>
    <property type="match status" value="1"/>
</dbReference>
<reference evidence="2 3" key="1">
    <citation type="journal article" date="2006" name="Int. J. Syst. Evol. Microbiol.">
        <title>Myroides pelagicus sp. nov., isolated from seawater in Thailand.</title>
        <authorList>
            <person name="Yoon J."/>
            <person name="Maneerat S."/>
            <person name="Kawai F."/>
            <person name="Yokota A."/>
        </authorList>
    </citation>
    <scope>NUCLEOTIDE SEQUENCE [LARGE SCALE GENOMIC DNA]</scope>
    <source>
        <strain evidence="2 3">SM1T</strain>
    </source>
</reference>
<dbReference type="PANTHER" id="PTHR10151">
    <property type="entry name" value="ECTONUCLEOTIDE PYROPHOSPHATASE/PHOSPHODIESTERASE"/>
    <property type="match status" value="1"/>
</dbReference>
<comment type="caution">
    <text evidence="2">The sequence shown here is derived from an EMBL/GenBank/DDBJ whole genome shotgun (WGS) entry which is preliminary data.</text>
</comment>
<dbReference type="RefSeq" id="WP_155036397.1">
    <property type="nucleotide sequence ID" value="NZ_JAYMMG010000017.1"/>
</dbReference>